<name>A0A445LKS7_GLYSO</name>
<gene>
    <name evidence="1" type="ORF">D0Y65_003262</name>
</gene>
<reference evidence="1 2" key="1">
    <citation type="submission" date="2018-09" db="EMBL/GenBank/DDBJ databases">
        <title>A high-quality reference genome of wild soybean provides a powerful tool to mine soybean genomes.</title>
        <authorList>
            <person name="Xie M."/>
            <person name="Chung C.Y.L."/>
            <person name="Li M.-W."/>
            <person name="Wong F.-L."/>
            <person name="Chan T.-F."/>
            <person name="Lam H.-M."/>
        </authorList>
    </citation>
    <scope>NUCLEOTIDE SEQUENCE [LARGE SCALE GENOMIC DNA]</scope>
    <source>
        <strain evidence="2">cv. W05</strain>
        <tissue evidence="1">Hypocotyl of etiolated seedlings</tissue>
    </source>
</reference>
<sequence length="98" mass="11545">MTWNLLSRSRATVITKIRWLITFHEFLEWLKYFENSGLWMVICKFQVLRGLSLNMIRICKISEVQIFTPHNNDIATLMLLNQRNGEEVAQQGTKSLES</sequence>
<dbReference type="EMBL" id="QZWG01000002">
    <property type="protein sequence ID" value="RZC23860.1"/>
    <property type="molecule type" value="Genomic_DNA"/>
</dbReference>
<protein>
    <submittedName>
        <fullName evidence="1">Uncharacterized protein</fullName>
    </submittedName>
</protein>
<comment type="caution">
    <text evidence="1">The sequence shown here is derived from an EMBL/GenBank/DDBJ whole genome shotgun (WGS) entry which is preliminary data.</text>
</comment>
<keyword evidence="2" id="KW-1185">Reference proteome</keyword>
<accession>A0A445LKS7</accession>
<evidence type="ECO:0000313" key="1">
    <source>
        <dbReference type="EMBL" id="RZC23860.1"/>
    </source>
</evidence>
<dbReference type="AlphaFoldDB" id="A0A445LKS7"/>
<organism evidence="1 2">
    <name type="scientific">Glycine soja</name>
    <name type="common">Wild soybean</name>
    <dbReference type="NCBI Taxonomy" id="3848"/>
    <lineage>
        <taxon>Eukaryota</taxon>
        <taxon>Viridiplantae</taxon>
        <taxon>Streptophyta</taxon>
        <taxon>Embryophyta</taxon>
        <taxon>Tracheophyta</taxon>
        <taxon>Spermatophyta</taxon>
        <taxon>Magnoliopsida</taxon>
        <taxon>eudicotyledons</taxon>
        <taxon>Gunneridae</taxon>
        <taxon>Pentapetalae</taxon>
        <taxon>rosids</taxon>
        <taxon>fabids</taxon>
        <taxon>Fabales</taxon>
        <taxon>Fabaceae</taxon>
        <taxon>Papilionoideae</taxon>
        <taxon>50 kb inversion clade</taxon>
        <taxon>NPAAA clade</taxon>
        <taxon>indigoferoid/millettioid clade</taxon>
        <taxon>Phaseoleae</taxon>
        <taxon>Glycine</taxon>
        <taxon>Glycine subgen. Soja</taxon>
    </lineage>
</organism>
<proteinExistence type="predicted"/>
<evidence type="ECO:0000313" key="2">
    <source>
        <dbReference type="Proteomes" id="UP000289340"/>
    </source>
</evidence>
<dbReference type="Proteomes" id="UP000289340">
    <property type="component" value="Chromosome 2"/>
</dbReference>